<dbReference type="PROSITE" id="PS51257">
    <property type="entry name" value="PROKAR_LIPOPROTEIN"/>
    <property type="match status" value="1"/>
</dbReference>
<evidence type="ECO:0000313" key="3">
    <source>
        <dbReference type="Proteomes" id="UP001184853"/>
    </source>
</evidence>
<dbReference type="InterPro" id="IPR024079">
    <property type="entry name" value="MetalloPept_cat_dom_sf"/>
</dbReference>
<name>A0ABU1LCQ9_9FLAO</name>
<evidence type="ECO:0000313" key="2">
    <source>
        <dbReference type="EMBL" id="MDR6404508.1"/>
    </source>
</evidence>
<organism evidence="2 3">
    <name type="scientific">Chryseobacterium geocarposphaerae</name>
    <dbReference type="NCBI Taxonomy" id="1416776"/>
    <lineage>
        <taxon>Bacteria</taxon>
        <taxon>Pseudomonadati</taxon>
        <taxon>Bacteroidota</taxon>
        <taxon>Flavobacteriia</taxon>
        <taxon>Flavobacteriales</taxon>
        <taxon>Weeksellaceae</taxon>
        <taxon>Chryseobacterium group</taxon>
        <taxon>Chryseobacterium</taxon>
    </lineage>
</organism>
<protein>
    <recommendedName>
        <fullName evidence="4">Dual-action HEIGH metallo-peptidase</fullName>
    </recommendedName>
</protein>
<accession>A0ABU1LCQ9</accession>
<dbReference type="SUPFAM" id="SSF55486">
    <property type="entry name" value="Metalloproteases ('zincins'), catalytic domain"/>
    <property type="match status" value="1"/>
</dbReference>
<evidence type="ECO:0000256" key="1">
    <source>
        <dbReference type="SAM" id="SignalP"/>
    </source>
</evidence>
<keyword evidence="1" id="KW-0732">Signal</keyword>
<evidence type="ECO:0008006" key="4">
    <source>
        <dbReference type="Google" id="ProtNLM"/>
    </source>
</evidence>
<gene>
    <name evidence="2" type="ORF">J2781_001428</name>
</gene>
<dbReference type="EMBL" id="JAVDQS010000003">
    <property type="protein sequence ID" value="MDR6404508.1"/>
    <property type="molecule type" value="Genomic_DNA"/>
</dbReference>
<sequence length="380" mass="42457">MKTKTLKIVLFNLLLLFVSCQEDIMENEMAPKTESQNSAKVTIGAYQSPLPYNLNVVYFIPTDVPARPDYERRLSEFLLASQEYYRQNMYNWGYGNRTFGLLKNPTTNRVKINIVYGKYPISSYNYSSGGQIQSEVNAWFAAHPADKTSDHTIVFTATPSKGTEIPYYGLGRTCFVGDHEINDYQYFNQNTTQGTQTKAYMGGLLHELGHALGLPHDALPKSQQNLAGYGTSLMSWGNQTYGYSSTILTKSSTAILNNSQVFSTILKPAGYFYNGNGTFNITSINKSFSNNKINVSGTYNVGSPITAINVYFIPKDAYYHAISGVANINSTNFYSYVDISDFYFTSGQFSVVVQAQFANGLSNWKTYPFTITNGVVTFNF</sequence>
<keyword evidence="3" id="KW-1185">Reference proteome</keyword>
<comment type="caution">
    <text evidence="2">The sequence shown here is derived from an EMBL/GenBank/DDBJ whole genome shotgun (WGS) entry which is preliminary data.</text>
</comment>
<dbReference type="Gene3D" id="3.40.390.10">
    <property type="entry name" value="Collagenase (Catalytic Domain)"/>
    <property type="match status" value="1"/>
</dbReference>
<reference evidence="2 3" key="1">
    <citation type="submission" date="2023-07" db="EMBL/GenBank/DDBJ databases">
        <title>Sorghum-associated microbial communities from plants grown in Nebraska, USA.</title>
        <authorList>
            <person name="Schachtman D."/>
        </authorList>
    </citation>
    <scope>NUCLEOTIDE SEQUENCE [LARGE SCALE GENOMIC DNA]</scope>
    <source>
        <strain evidence="2 3">DS1709</strain>
    </source>
</reference>
<feature type="chain" id="PRO_5046943313" description="Dual-action HEIGH metallo-peptidase" evidence="1">
    <location>
        <begin position="23"/>
        <end position="380"/>
    </location>
</feature>
<proteinExistence type="predicted"/>
<dbReference type="RefSeq" id="WP_115979890.1">
    <property type="nucleotide sequence ID" value="NZ_JAVDQS010000003.1"/>
</dbReference>
<dbReference type="Proteomes" id="UP001184853">
    <property type="component" value="Unassembled WGS sequence"/>
</dbReference>
<feature type="signal peptide" evidence="1">
    <location>
        <begin position="1"/>
        <end position="22"/>
    </location>
</feature>